<evidence type="ECO:0000313" key="2">
    <source>
        <dbReference type="Proteomes" id="UP000684084"/>
    </source>
</evidence>
<dbReference type="Proteomes" id="UP000684084">
    <property type="component" value="Unassembled WGS sequence"/>
</dbReference>
<sequence>MKLFVAQYRNKRIFVFSLMINTNTPKEKWVLSEEILKKVHYKGLSSLCLGLLLIRSSFRPFSLRLSLGLSSLRLGLLFIRSFSFFTASFHTNSVLPETKGLEKALTLQKCSGAFVKIKTPLSKISSRAFNKLTRERPQSCIKNNV</sequence>
<accession>A0A915ZEE3</accession>
<dbReference type="AlphaFoldDB" id="A0A915ZEE3"/>
<comment type="caution">
    <text evidence="1">The sequence shown here is derived from an EMBL/GenBank/DDBJ whole genome shotgun (WGS) entry which is preliminary data.</text>
</comment>
<reference evidence="1" key="1">
    <citation type="submission" date="2020-05" db="EMBL/GenBank/DDBJ databases">
        <authorList>
            <person name="Rincon C."/>
            <person name="Sanders R I."/>
            <person name="Robbins C."/>
            <person name="Chaturvedi A."/>
        </authorList>
    </citation>
    <scope>NUCLEOTIDE SEQUENCE</scope>
    <source>
        <strain evidence="1">CHB12</strain>
    </source>
</reference>
<protein>
    <submittedName>
        <fullName evidence="1">Uncharacterized protein</fullName>
    </submittedName>
</protein>
<gene>
    <name evidence="1" type="ORF">CHRIB12_LOCUS13982</name>
</gene>
<proteinExistence type="predicted"/>
<name>A0A915ZEE3_9GLOM</name>
<dbReference type="OrthoDB" id="10473017at2759"/>
<dbReference type="EMBL" id="CAGKOT010000031">
    <property type="protein sequence ID" value="CAB5373283.1"/>
    <property type="molecule type" value="Genomic_DNA"/>
</dbReference>
<organism evidence="1 2">
    <name type="scientific">Rhizophagus irregularis</name>
    <dbReference type="NCBI Taxonomy" id="588596"/>
    <lineage>
        <taxon>Eukaryota</taxon>
        <taxon>Fungi</taxon>
        <taxon>Fungi incertae sedis</taxon>
        <taxon>Mucoromycota</taxon>
        <taxon>Glomeromycotina</taxon>
        <taxon>Glomeromycetes</taxon>
        <taxon>Glomerales</taxon>
        <taxon>Glomeraceae</taxon>
        <taxon>Rhizophagus</taxon>
    </lineage>
</organism>
<evidence type="ECO:0000313" key="1">
    <source>
        <dbReference type="EMBL" id="CAB5373283.1"/>
    </source>
</evidence>